<organism evidence="2 3">
    <name type="scientific">Crenothrix polyspora</name>
    <dbReference type="NCBI Taxonomy" id="360316"/>
    <lineage>
        <taxon>Bacteria</taxon>
        <taxon>Pseudomonadati</taxon>
        <taxon>Pseudomonadota</taxon>
        <taxon>Gammaproteobacteria</taxon>
        <taxon>Methylococcales</taxon>
        <taxon>Crenotrichaceae</taxon>
        <taxon>Crenothrix</taxon>
    </lineage>
</organism>
<evidence type="ECO:0000313" key="3">
    <source>
        <dbReference type="Proteomes" id="UP000195667"/>
    </source>
</evidence>
<dbReference type="Proteomes" id="UP000195667">
    <property type="component" value="Unassembled WGS sequence"/>
</dbReference>
<sequence length="258" mass="27696">MKSYSLKNQHGAVLAFTLMILVVLTLASVSMIRQNKVQIAIATNAAQQTVTFAGVETILRQAQSVLELKRYVDANGDGDIIDADDGKAHKHCNSSDTAHSVHLYPHASGILINQNNSTVTAKVKEEYCISNYADPDGNGPKPPVGNEHKCLYSDTGIRNLVVGSEQDEVLGDATATPPVLAVPPIPDTENVAACDKLNKAGGVIANTLWTTSHPNPNACQIEVYTLHVKFIDTTDTERTIESKFEIDCSGDLNMANAP</sequence>
<evidence type="ECO:0000256" key="1">
    <source>
        <dbReference type="SAM" id="Phobius"/>
    </source>
</evidence>
<keyword evidence="1" id="KW-0472">Membrane</keyword>
<evidence type="ECO:0000313" key="2">
    <source>
        <dbReference type="EMBL" id="SJM93341.1"/>
    </source>
</evidence>
<dbReference type="EMBL" id="FUKI01000119">
    <property type="protein sequence ID" value="SJM93341.1"/>
    <property type="molecule type" value="Genomic_DNA"/>
</dbReference>
<protein>
    <recommendedName>
        <fullName evidence="4">Type 4 fimbrial biogenesis protein PilX N-terminal domain-containing protein</fullName>
    </recommendedName>
</protein>
<gene>
    <name evidence="2" type="ORF">CRENPOLYSF1_430045</name>
</gene>
<keyword evidence="1" id="KW-1133">Transmembrane helix</keyword>
<keyword evidence="3" id="KW-1185">Reference proteome</keyword>
<name>A0A1R4HBC9_9GAMM</name>
<feature type="transmembrane region" description="Helical" evidence="1">
    <location>
        <begin position="12"/>
        <end position="32"/>
    </location>
</feature>
<proteinExistence type="predicted"/>
<dbReference type="RefSeq" id="WP_140396841.1">
    <property type="nucleotide sequence ID" value="NZ_FUKI01000119.1"/>
</dbReference>
<keyword evidence="1" id="KW-0812">Transmembrane</keyword>
<reference evidence="3" key="1">
    <citation type="submission" date="2017-02" db="EMBL/GenBank/DDBJ databases">
        <authorList>
            <person name="Daims H."/>
        </authorList>
    </citation>
    <scope>NUCLEOTIDE SEQUENCE [LARGE SCALE GENOMIC DNA]</scope>
</reference>
<accession>A0A1R4HBC9</accession>
<evidence type="ECO:0008006" key="4">
    <source>
        <dbReference type="Google" id="ProtNLM"/>
    </source>
</evidence>
<dbReference type="AlphaFoldDB" id="A0A1R4HBC9"/>